<gene>
    <name evidence="2" type="ORF">prwr041_04070</name>
</gene>
<feature type="domain" description="Helix-turn-helix type 11" evidence="1">
    <location>
        <begin position="30"/>
        <end position="67"/>
    </location>
</feature>
<protein>
    <recommendedName>
        <fullName evidence="1">Helix-turn-helix type 11 domain-containing protein</fullName>
    </recommendedName>
</protein>
<dbReference type="SUPFAM" id="SSF46785">
    <property type="entry name" value="Winged helix' DNA-binding domain"/>
    <property type="match status" value="1"/>
</dbReference>
<evidence type="ECO:0000259" key="1">
    <source>
        <dbReference type="Pfam" id="PF08279"/>
    </source>
</evidence>
<evidence type="ECO:0000313" key="3">
    <source>
        <dbReference type="Proteomes" id="UP001319045"/>
    </source>
</evidence>
<name>A0ABN6EHD8_9BACT</name>
<accession>A0ABN6EHD8</accession>
<organism evidence="2 3">
    <name type="scientific">Prevotella herbatica</name>
    <dbReference type="NCBI Taxonomy" id="2801997"/>
    <lineage>
        <taxon>Bacteria</taxon>
        <taxon>Pseudomonadati</taxon>
        <taxon>Bacteroidota</taxon>
        <taxon>Bacteroidia</taxon>
        <taxon>Bacteroidales</taxon>
        <taxon>Prevotellaceae</taxon>
        <taxon>Prevotella</taxon>
    </lineage>
</organism>
<dbReference type="InterPro" id="IPR013196">
    <property type="entry name" value="HTH_11"/>
</dbReference>
<dbReference type="InterPro" id="IPR036388">
    <property type="entry name" value="WH-like_DNA-bd_sf"/>
</dbReference>
<proteinExistence type="predicted"/>
<sequence>MRNNNYVLKKNGTLNGTINGTLKLREFDRSIIHILIEDPIITREELAEKMNVSIRTIQRELDDLKKRKIIMRVGSRKTGKWMVNQNEEKA</sequence>
<dbReference type="InterPro" id="IPR036390">
    <property type="entry name" value="WH_DNA-bd_sf"/>
</dbReference>
<reference evidence="2 3" key="1">
    <citation type="journal article" date="2022" name="Int. J. Syst. Evol. Microbiol.">
        <title>Prevotella herbatica sp. nov., a plant polysaccharide-decomposing anaerobic bacterium isolated from a methanogenic reactor.</title>
        <authorList>
            <person name="Uek A."/>
            <person name="Tonouchi A."/>
            <person name="Kaku N."/>
            <person name="Ueki K."/>
        </authorList>
    </citation>
    <scope>NUCLEOTIDE SEQUENCE [LARGE SCALE GENOMIC DNA]</scope>
    <source>
        <strain evidence="2 3">WR041</strain>
    </source>
</reference>
<dbReference type="EMBL" id="AP024484">
    <property type="protein sequence ID" value="BCS84514.1"/>
    <property type="molecule type" value="Genomic_DNA"/>
</dbReference>
<dbReference type="Proteomes" id="UP001319045">
    <property type="component" value="Chromosome"/>
</dbReference>
<dbReference type="Gene3D" id="1.10.10.10">
    <property type="entry name" value="Winged helix-like DNA-binding domain superfamily/Winged helix DNA-binding domain"/>
    <property type="match status" value="1"/>
</dbReference>
<dbReference type="Pfam" id="PF08279">
    <property type="entry name" value="HTH_11"/>
    <property type="match status" value="1"/>
</dbReference>
<evidence type="ECO:0000313" key="2">
    <source>
        <dbReference type="EMBL" id="BCS84514.1"/>
    </source>
</evidence>
<keyword evidence="3" id="KW-1185">Reference proteome</keyword>